<feature type="transmembrane region" description="Helical" evidence="1">
    <location>
        <begin position="223"/>
        <end position="246"/>
    </location>
</feature>
<dbReference type="GO" id="GO:0005886">
    <property type="term" value="C:plasma membrane"/>
    <property type="evidence" value="ECO:0007669"/>
    <property type="project" value="TreeGrafter"/>
</dbReference>
<dbReference type="InterPro" id="IPR013106">
    <property type="entry name" value="Ig_V-set"/>
</dbReference>
<dbReference type="PANTHER" id="PTHR46942">
    <property type="entry name" value="SIALIC ACID-BINDING IG-LIKE LECTIN 15"/>
    <property type="match status" value="1"/>
</dbReference>
<dbReference type="InterPro" id="IPR013783">
    <property type="entry name" value="Ig-like_fold"/>
</dbReference>
<sequence>GGGNSWSLQVSTDVMGEIGKTASLPCWFSHSHKAHDSGLTVIWRIKHPYNGTVVFKCVSDSSSDSCKTTINYMNKFRLIGNLRNNNISISIENLTWEDSNRYYCRVELSSDRHDKYETKFGTWLHLSAPPRIVNISVAFDKIRGFYAVCTAEGEPVPSLVWTDPLNNHEDPFLTSLLLRHQRTSELHHLRNDGKYTCVATNSHGRVEGSVYFFKFSAGGSSRVGYIVLCAALAAKLLLLFLMFGAVSYYSRGEYALLCTIVDNRPKFDRILLYS</sequence>
<reference evidence="3" key="1">
    <citation type="thesis" date="2020" institute="ProQuest LLC" country="789 East Eisenhower Parkway, Ann Arbor, MI, USA">
        <title>Comparative Genomics and Chromosome Evolution.</title>
        <authorList>
            <person name="Mudd A.B."/>
        </authorList>
    </citation>
    <scope>NUCLEOTIDE SEQUENCE</scope>
    <source>
        <strain evidence="3">HN-11 Male</strain>
        <tissue evidence="3">Kidney and liver</tissue>
    </source>
</reference>
<gene>
    <name evidence="3" type="ORF">GDO78_019697</name>
</gene>
<evidence type="ECO:0000313" key="4">
    <source>
        <dbReference type="Proteomes" id="UP000770717"/>
    </source>
</evidence>
<dbReference type="GO" id="GO:0032956">
    <property type="term" value="P:regulation of actin cytoskeleton organization"/>
    <property type="evidence" value="ECO:0007669"/>
    <property type="project" value="TreeGrafter"/>
</dbReference>
<dbReference type="SMART" id="SM00409">
    <property type="entry name" value="IG"/>
    <property type="match status" value="1"/>
</dbReference>
<keyword evidence="1" id="KW-1133">Transmembrane helix</keyword>
<dbReference type="AlphaFoldDB" id="A0A8J6EIV8"/>
<dbReference type="InterPro" id="IPR042836">
    <property type="entry name" value="SIG15"/>
</dbReference>
<feature type="domain" description="Ig-like" evidence="2">
    <location>
        <begin position="19"/>
        <end position="107"/>
    </location>
</feature>
<dbReference type="GO" id="GO:2001204">
    <property type="term" value="P:regulation of osteoclast development"/>
    <property type="evidence" value="ECO:0007669"/>
    <property type="project" value="TreeGrafter"/>
</dbReference>
<dbReference type="Gene3D" id="2.60.40.10">
    <property type="entry name" value="Immunoglobulins"/>
    <property type="match status" value="2"/>
</dbReference>
<feature type="domain" description="Ig-like" evidence="2">
    <location>
        <begin position="130"/>
        <end position="211"/>
    </location>
</feature>
<keyword evidence="1" id="KW-0472">Membrane</keyword>
<name>A0A8J6EIV8_ELECQ</name>
<organism evidence="3 4">
    <name type="scientific">Eleutherodactylus coqui</name>
    <name type="common">Puerto Rican coqui</name>
    <dbReference type="NCBI Taxonomy" id="57060"/>
    <lineage>
        <taxon>Eukaryota</taxon>
        <taxon>Metazoa</taxon>
        <taxon>Chordata</taxon>
        <taxon>Craniata</taxon>
        <taxon>Vertebrata</taxon>
        <taxon>Euteleostomi</taxon>
        <taxon>Amphibia</taxon>
        <taxon>Batrachia</taxon>
        <taxon>Anura</taxon>
        <taxon>Neobatrachia</taxon>
        <taxon>Hyloidea</taxon>
        <taxon>Eleutherodactylidae</taxon>
        <taxon>Eleutherodactylinae</taxon>
        <taxon>Eleutherodactylus</taxon>
        <taxon>Eleutherodactylus</taxon>
    </lineage>
</organism>
<dbReference type="InterPro" id="IPR036179">
    <property type="entry name" value="Ig-like_dom_sf"/>
</dbReference>
<dbReference type="PANTHER" id="PTHR46942:SF1">
    <property type="entry name" value="SIALIC ACID-BINDING IG-LIKE LECTIN 15"/>
    <property type="match status" value="1"/>
</dbReference>
<feature type="non-terminal residue" evidence="3">
    <location>
        <position position="1"/>
    </location>
</feature>
<dbReference type="GO" id="GO:0045124">
    <property type="term" value="P:regulation of bone resorption"/>
    <property type="evidence" value="ECO:0007669"/>
    <property type="project" value="TreeGrafter"/>
</dbReference>
<dbReference type="OrthoDB" id="6152887at2759"/>
<proteinExistence type="predicted"/>
<comment type="caution">
    <text evidence="3">The sequence shown here is derived from an EMBL/GenBank/DDBJ whole genome shotgun (WGS) entry which is preliminary data.</text>
</comment>
<keyword evidence="1" id="KW-0812">Transmembrane</keyword>
<accession>A0A8J6EIV8</accession>
<keyword evidence="4" id="KW-1185">Reference proteome</keyword>
<protein>
    <recommendedName>
        <fullName evidence="2">Ig-like domain-containing protein</fullName>
    </recommendedName>
</protein>
<evidence type="ECO:0000256" key="1">
    <source>
        <dbReference type="SAM" id="Phobius"/>
    </source>
</evidence>
<dbReference type="Proteomes" id="UP000770717">
    <property type="component" value="Unassembled WGS sequence"/>
</dbReference>
<dbReference type="InterPro" id="IPR003599">
    <property type="entry name" value="Ig_sub"/>
</dbReference>
<dbReference type="SMART" id="SM00406">
    <property type="entry name" value="IGv"/>
    <property type="match status" value="1"/>
</dbReference>
<dbReference type="SUPFAM" id="SSF48726">
    <property type="entry name" value="Immunoglobulin"/>
    <property type="match status" value="2"/>
</dbReference>
<dbReference type="Pfam" id="PF07686">
    <property type="entry name" value="V-set"/>
    <property type="match status" value="1"/>
</dbReference>
<dbReference type="EMBL" id="WNTK01000432">
    <property type="protein sequence ID" value="KAG9469770.1"/>
    <property type="molecule type" value="Genomic_DNA"/>
</dbReference>
<dbReference type="InterPro" id="IPR007110">
    <property type="entry name" value="Ig-like_dom"/>
</dbReference>
<evidence type="ECO:0000259" key="2">
    <source>
        <dbReference type="PROSITE" id="PS50835"/>
    </source>
</evidence>
<evidence type="ECO:0000313" key="3">
    <source>
        <dbReference type="EMBL" id="KAG9469770.1"/>
    </source>
</evidence>
<dbReference type="PROSITE" id="PS50835">
    <property type="entry name" value="IG_LIKE"/>
    <property type="match status" value="2"/>
</dbReference>